<evidence type="ECO:0000256" key="1">
    <source>
        <dbReference type="ARBA" id="ARBA00022729"/>
    </source>
</evidence>
<feature type="domain" description="LTD" evidence="3">
    <location>
        <begin position="383"/>
        <end position="533"/>
    </location>
</feature>
<sequence length="648" mass="68549">MKKNYLFTLLLTLCFSTISLGQEMLLNGGFENWDNNTTPTDWSKVENTTKESTEKRTGDFSAKIVGGTSDLAQTISGIVAGDSYTITLWYKVESGDDTDARIWSYWRDASNSNIDNNDNDSEDAIRGPNNDYLDNNGNIWTKYETTITAPAGATQFYFELRVYGSAVVYWDDLSFMHNVVGTDPVISILSPSDNTVFPSTTTEVQVQLSIANFTLSGDNGSEMSDSTGDGYILGTLEEVGEAPGSKNIFTTTPEAINVDPGKSYNLTVELVDNAGTSLSPKVETTISFSVDLPCDLQLGAIDTTCDATTSGVDTYSGSIAFTGGANGYTYTVTAPGGVTVGGDDPSSVASGTITFTGMTEGVDTDITIVGDATSSCNLLRTLYSPTCVPTAACPGEGAIIITEIMQNPFSVTDDNGEYFEVYNTTGAPIDMQGWVIGTASTGAPATDVIASSVVVPANGYVVFGENADFSTNGSVNVDYQYNSSLFLGNGTATITLSCGASVIDEVTYDNGATFPDPKGKSMELAASKYNATDNDFGSNWGEATAEITSGGDLGTPGAANSFTLSIGRNDIEGFTTYPNPITNHTFTVATSTSDKKEVVIFNVLGKKVFSATFTGLKKDLDVSTINSGIYILKVTENGKTATKKLVIR</sequence>
<dbReference type="EMBL" id="JAKQYM010000003">
    <property type="protein sequence ID" value="MCI2228630.1"/>
    <property type="molecule type" value="Genomic_DNA"/>
</dbReference>
<dbReference type="Pfam" id="PF00932">
    <property type="entry name" value="LTD"/>
    <property type="match status" value="1"/>
</dbReference>
<dbReference type="InterPro" id="IPR001322">
    <property type="entry name" value="Lamin_tail_dom"/>
</dbReference>
<proteinExistence type="predicted"/>
<evidence type="ECO:0000313" key="5">
    <source>
        <dbReference type="Proteomes" id="UP001139369"/>
    </source>
</evidence>
<dbReference type="PROSITE" id="PS51841">
    <property type="entry name" value="LTD"/>
    <property type="match status" value="1"/>
</dbReference>
<feature type="chain" id="PRO_5040750108" evidence="2">
    <location>
        <begin position="22"/>
        <end position="648"/>
    </location>
</feature>
<evidence type="ECO:0000256" key="2">
    <source>
        <dbReference type="SAM" id="SignalP"/>
    </source>
</evidence>
<dbReference type="InterPro" id="IPR026444">
    <property type="entry name" value="Secre_tail"/>
</dbReference>
<keyword evidence="1 2" id="KW-0732">Signal</keyword>
<organism evidence="4 5">
    <name type="scientific">Polaribacter marinus</name>
    <dbReference type="NCBI Taxonomy" id="2916838"/>
    <lineage>
        <taxon>Bacteria</taxon>
        <taxon>Pseudomonadati</taxon>
        <taxon>Bacteroidota</taxon>
        <taxon>Flavobacteriia</taxon>
        <taxon>Flavobacteriales</taxon>
        <taxon>Flavobacteriaceae</taxon>
    </lineage>
</organism>
<evidence type="ECO:0000313" key="4">
    <source>
        <dbReference type="EMBL" id="MCI2228630.1"/>
    </source>
</evidence>
<dbReference type="Proteomes" id="UP001139369">
    <property type="component" value="Unassembled WGS sequence"/>
</dbReference>
<dbReference type="InterPro" id="IPR036415">
    <property type="entry name" value="Lamin_tail_dom_sf"/>
</dbReference>
<name>A0A9X2AKV7_9FLAO</name>
<accession>A0A9X2AKV7</accession>
<dbReference type="Pfam" id="PF18962">
    <property type="entry name" value="Por_Secre_tail"/>
    <property type="match status" value="1"/>
</dbReference>
<dbReference type="Gene3D" id="2.60.120.260">
    <property type="entry name" value="Galactose-binding domain-like"/>
    <property type="match status" value="1"/>
</dbReference>
<keyword evidence="5" id="KW-1185">Reference proteome</keyword>
<dbReference type="NCBIfam" id="TIGR04183">
    <property type="entry name" value="Por_Secre_tail"/>
    <property type="match status" value="1"/>
</dbReference>
<dbReference type="AlphaFoldDB" id="A0A9X2AKV7"/>
<comment type="caution">
    <text evidence="4">The sequence shown here is derived from an EMBL/GenBank/DDBJ whole genome shotgun (WGS) entry which is preliminary data.</text>
</comment>
<protein>
    <submittedName>
        <fullName evidence="4">T9SS type A sorting domain-containing protein</fullName>
    </submittedName>
</protein>
<dbReference type="RefSeq" id="WP_242177751.1">
    <property type="nucleotide sequence ID" value="NZ_JAKQYM010000003.1"/>
</dbReference>
<reference evidence="4" key="1">
    <citation type="submission" date="2022-02" db="EMBL/GenBank/DDBJ databases">
        <title>Polaribacter sp. MSW13, isolated from seawater.</title>
        <authorList>
            <person name="Kristyanto S."/>
            <person name="Jung J."/>
            <person name="Jeon C.O."/>
        </authorList>
    </citation>
    <scope>NUCLEOTIDE SEQUENCE</scope>
    <source>
        <strain evidence="4">MSW13</strain>
    </source>
</reference>
<dbReference type="SUPFAM" id="SSF74853">
    <property type="entry name" value="Lamin A/C globular tail domain"/>
    <property type="match status" value="1"/>
</dbReference>
<gene>
    <name evidence="4" type="ORF">MC378_05580</name>
</gene>
<feature type="signal peptide" evidence="2">
    <location>
        <begin position="1"/>
        <end position="21"/>
    </location>
</feature>
<evidence type="ECO:0000259" key="3">
    <source>
        <dbReference type="PROSITE" id="PS51841"/>
    </source>
</evidence>